<accession>A0ABZ3H3R0</accession>
<sequence>MVRVKFFANFRETAGTNELEIEAKTLGELLESLKLRYPEMEKLYSYAIIMVNGRQVKDADLRLGREDVVALLPPVSGG</sequence>
<reference evidence="2 3" key="1">
    <citation type="submission" date="2021-11" db="EMBL/GenBank/DDBJ databases">
        <title>Whole genome of Geoglobus acetivorans.</title>
        <authorList>
            <person name="Liu D."/>
        </authorList>
    </citation>
    <scope>NUCLEOTIDE SEQUENCE [LARGE SCALE GENOMIC DNA]</scope>
    <source>
        <strain evidence="2 3">SBH6</strain>
    </source>
</reference>
<dbReference type="InterPro" id="IPR010038">
    <property type="entry name" value="MoaD_arc-typ"/>
</dbReference>
<proteinExistence type="predicted"/>
<dbReference type="EMBL" id="CP087714">
    <property type="protein sequence ID" value="XAT64195.1"/>
    <property type="molecule type" value="Genomic_DNA"/>
</dbReference>
<protein>
    <submittedName>
        <fullName evidence="2">MoaD family protein</fullName>
    </submittedName>
</protein>
<organism evidence="2 3">
    <name type="scientific">Geoglobus acetivorans</name>
    <dbReference type="NCBI Taxonomy" id="565033"/>
    <lineage>
        <taxon>Archaea</taxon>
        <taxon>Methanobacteriati</taxon>
        <taxon>Methanobacteriota</taxon>
        <taxon>Archaeoglobi</taxon>
        <taxon>Archaeoglobales</taxon>
        <taxon>Archaeoglobaceae</taxon>
        <taxon>Geoglobus</taxon>
    </lineage>
</organism>
<evidence type="ECO:0000313" key="2">
    <source>
        <dbReference type="EMBL" id="XAT64195.1"/>
    </source>
</evidence>
<dbReference type="NCBIfam" id="TIGR01687">
    <property type="entry name" value="moaD_arch"/>
    <property type="match status" value="1"/>
</dbReference>
<evidence type="ECO:0000313" key="3">
    <source>
        <dbReference type="Proteomes" id="UP001492541"/>
    </source>
</evidence>
<evidence type="ECO:0000256" key="1">
    <source>
        <dbReference type="ARBA" id="ARBA00022741"/>
    </source>
</evidence>
<name>A0ABZ3H3R0_GEOAI</name>
<dbReference type="InterPro" id="IPR003749">
    <property type="entry name" value="ThiS/MoaD-like"/>
</dbReference>
<dbReference type="Gene3D" id="3.10.20.30">
    <property type="match status" value="1"/>
</dbReference>
<gene>
    <name evidence="2" type="ORF">LPQ35_02175</name>
</gene>
<dbReference type="InterPro" id="IPR016155">
    <property type="entry name" value="Mopterin_synth/thiamin_S_b"/>
</dbReference>
<dbReference type="CDD" id="cd00754">
    <property type="entry name" value="Ubl_MoaD"/>
    <property type="match status" value="1"/>
</dbReference>
<dbReference type="PANTHER" id="PTHR33359:SF1">
    <property type="entry name" value="MOLYBDOPTERIN SYNTHASE SULFUR CARRIER SUBUNIT"/>
    <property type="match status" value="1"/>
</dbReference>
<keyword evidence="1" id="KW-0547">Nucleotide-binding</keyword>
<dbReference type="SUPFAM" id="SSF54285">
    <property type="entry name" value="MoaD/ThiS"/>
    <property type="match status" value="1"/>
</dbReference>
<dbReference type="Proteomes" id="UP001492541">
    <property type="component" value="Chromosome"/>
</dbReference>
<keyword evidence="3" id="KW-1185">Reference proteome</keyword>
<dbReference type="PANTHER" id="PTHR33359">
    <property type="entry name" value="MOLYBDOPTERIN SYNTHASE SULFUR CARRIER SUBUNIT"/>
    <property type="match status" value="1"/>
</dbReference>
<dbReference type="Pfam" id="PF02597">
    <property type="entry name" value="ThiS"/>
    <property type="match status" value="1"/>
</dbReference>
<dbReference type="InterPro" id="IPR012675">
    <property type="entry name" value="Beta-grasp_dom_sf"/>
</dbReference>
<dbReference type="GeneID" id="90448453"/>
<dbReference type="InterPro" id="IPR044672">
    <property type="entry name" value="MOCS2A"/>
</dbReference>
<dbReference type="RefSeq" id="WP_193806285.1">
    <property type="nucleotide sequence ID" value="NZ_CP087714.1"/>
</dbReference>